<proteinExistence type="inferred from homology"/>
<dbReference type="eggNOG" id="COG4224">
    <property type="taxonomic scope" value="Bacteria"/>
</dbReference>
<dbReference type="KEGG" id="pdu:PDUR_15725"/>
<comment type="subcellular location">
    <subcellularLocation>
        <location evidence="2">Cytoplasm</location>
    </subcellularLocation>
</comment>
<dbReference type="HAMAP" id="MF_01103">
    <property type="entry name" value="UPF0291"/>
    <property type="match status" value="1"/>
</dbReference>
<dbReference type="InterPro" id="IPR009242">
    <property type="entry name" value="DUF896"/>
</dbReference>
<sequence>MNIDELVNRINELARKSKSVGLNEEELAERAKLREIYLGNVRRNFRAQLESIEIVDDKGNERDGNRNLH</sequence>
<dbReference type="SUPFAM" id="SSF158221">
    <property type="entry name" value="YnzC-like"/>
    <property type="match status" value="1"/>
</dbReference>
<dbReference type="Proteomes" id="UP000029409">
    <property type="component" value="Chromosome"/>
</dbReference>
<evidence type="ECO:0000256" key="2">
    <source>
        <dbReference type="HAMAP-Rule" id="MF_01103"/>
    </source>
</evidence>
<evidence type="ECO:0000313" key="4">
    <source>
        <dbReference type="Proteomes" id="UP000029409"/>
    </source>
</evidence>
<dbReference type="PANTHER" id="PTHR37300:SF1">
    <property type="entry name" value="UPF0291 PROTEIN YNZC"/>
    <property type="match status" value="1"/>
</dbReference>
<name>A0A089HQ35_PAEDU</name>
<gene>
    <name evidence="3" type="ORF">PDUR_15725</name>
</gene>
<dbReference type="OrthoDB" id="390105at2"/>
<dbReference type="Pfam" id="PF05979">
    <property type="entry name" value="DUF896"/>
    <property type="match status" value="1"/>
</dbReference>
<dbReference type="AlphaFoldDB" id="A0A089HQ35"/>
<dbReference type="STRING" id="44251.PDUR_15725"/>
<keyword evidence="4" id="KW-1185">Reference proteome</keyword>
<dbReference type="Gene3D" id="1.10.287.540">
    <property type="entry name" value="Helix hairpin bin"/>
    <property type="match status" value="1"/>
</dbReference>
<organism evidence="3 4">
    <name type="scientific">Paenibacillus durus</name>
    <name type="common">Paenibacillus azotofixans</name>
    <dbReference type="NCBI Taxonomy" id="44251"/>
    <lineage>
        <taxon>Bacteria</taxon>
        <taxon>Bacillati</taxon>
        <taxon>Bacillota</taxon>
        <taxon>Bacilli</taxon>
        <taxon>Bacillales</taxon>
        <taxon>Paenibacillaceae</taxon>
        <taxon>Paenibacillus</taxon>
    </lineage>
</organism>
<protein>
    <recommendedName>
        <fullName evidence="2">UPF0291 protein PDUR_15725</fullName>
    </recommendedName>
</protein>
<evidence type="ECO:0000313" key="3">
    <source>
        <dbReference type="EMBL" id="AIQ13197.1"/>
    </source>
</evidence>
<dbReference type="RefSeq" id="WP_042206989.1">
    <property type="nucleotide sequence ID" value="NZ_CP009288.1"/>
</dbReference>
<accession>A0A089HQ35</accession>
<evidence type="ECO:0000256" key="1">
    <source>
        <dbReference type="ARBA" id="ARBA00022490"/>
    </source>
</evidence>
<reference evidence="3 4" key="1">
    <citation type="submission" date="2014-08" db="EMBL/GenBank/DDBJ databases">
        <title>Comparative genomics of the Paenibacillus odorifer group.</title>
        <authorList>
            <person name="den Bakker H.C."/>
            <person name="Tsai Y.-C."/>
            <person name="Martin N."/>
            <person name="Korlach J."/>
            <person name="Wiedmann M."/>
        </authorList>
    </citation>
    <scope>NUCLEOTIDE SEQUENCE [LARGE SCALE GENOMIC DNA]</scope>
    <source>
        <strain evidence="3 4">DSM 1735</strain>
    </source>
</reference>
<comment type="similarity">
    <text evidence="2">Belongs to the UPF0291 family.</text>
</comment>
<dbReference type="PANTHER" id="PTHR37300">
    <property type="entry name" value="UPF0291 PROTEIN CBO2609/CLC_2481"/>
    <property type="match status" value="1"/>
</dbReference>
<keyword evidence="1 2" id="KW-0963">Cytoplasm</keyword>
<dbReference type="GO" id="GO:0005737">
    <property type="term" value="C:cytoplasm"/>
    <property type="evidence" value="ECO:0007669"/>
    <property type="project" value="UniProtKB-SubCell"/>
</dbReference>
<dbReference type="EMBL" id="CP009288">
    <property type="protein sequence ID" value="AIQ13197.1"/>
    <property type="molecule type" value="Genomic_DNA"/>
</dbReference>